<evidence type="ECO:0000256" key="1">
    <source>
        <dbReference type="ARBA" id="ARBA00022603"/>
    </source>
</evidence>
<dbReference type="InterPro" id="IPR029063">
    <property type="entry name" value="SAM-dependent_MTases_sf"/>
</dbReference>
<dbReference type="Proteomes" id="UP001304683">
    <property type="component" value="Chromosome"/>
</dbReference>
<gene>
    <name evidence="4" type="ORF">Q5761_09960</name>
</gene>
<protein>
    <submittedName>
        <fullName evidence="4">SAM-dependent methyltransferase</fullName>
        <ecNumber evidence="4">2.1.1.-</ecNumber>
    </submittedName>
</protein>
<dbReference type="Pfam" id="PF02636">
    <property type="entry name" value="Methyltransf_28"/>
    <property type="match status" value="1"/>
</dbReference>
<evidence type="ECO:0000256" key="3">
    <source>
        <dbReference type="SAM" id="MobiDB-lite"/>
    </source>
</evidence>
<accession>A0ABZ0QMF1</accession>
<organism evidence="4 5">
    <name type="scientific">Thermaerobacter composti</name>
    <dbReference type="NCBI Taxonomy" id="554949"/>
    <lineage>
        <taxon>Bacteria</taxon>
        <taxon>Bacillati</taxon>
        <taxon>Bacillota</taxon>
        <taxon>Clostridia</taxon>
        <taxon>Eubacteriales</taxon>
        <taxon>Clostridiales Family XVII. Incertae Sedis</taxon>
        <taxon>Thermaerobacter</taxon>
    </lineage>
</organism>
<keyword evidence="5" id="KW-1185">Reference proteome</keyword>
<evidence type="ECO:0000313" key="5">
    <source>
        <dbReference type="Proteomes" id="UP001304683"/>
    </source>
</evidence>
<name>A0ABZ0QMF1_9FIRM</name>
<dbReference type="EC" id="2.1.1.-" evidence="4"/>
<dbReference type="PANTHER" id="PTHR12049">
    <property type="entry name" value="PROTEIN ARGININE METHYLTRANSFERASE NDUFAF7, MITOCHONDRIAL"/>
    <property type="match status" value="1"/>
</dbReference>
<dbReference type="RefSeq" id="WP_318750479.1">
    <property type="nucleotide sequence ID" value="NZ_CP132508.1"/>
</dbReference>
<sequence length="499" mass="53974">MPGNPELVRLIHEEIRRHGAIPFARYMDLALHHPEHGYYAQERPLIGREGDFLTSPSFHPAFGRTVWRQVREMLAVLGFRPGASAAAVGRPHATGAPRDRRGLTGVVGTLRDGARRRRSPARILEIGAGGGHLARDLLLAARADGYGPGDLEYVIVDESRRLQERQRALIAAAWPEAPVRWVPRVEQAGPVHVVLMNELMSAFPVHRLVCRPAEQAGSANPPPAGIGVPAGGGAVPAAMGGGSGGRSGSPQFGAGVGGVPGAGRRPPGRSGDHQHPCEWRELYVTVQDGRFVQVEGPVSEPRAVEILRQEGVEPQPGQIVDVNVAAGDMLRTIAGALAPRAFVITVDYGGPAEVVYSPQRPQGTLRGYYRQQVLDDPFARPGEQDITADLDFTYLQRVGRSLGLRDLGLIPQGAFLLNLGIEEAEALPLARRAWQGDLAADQEMQRVYALYAPEGLGEAFWVLIQARGFRWRAPRLKGLRSPWPTPPSLGELMAKARQA</sequence>
<dbReference type="GO" id="GO:0008168">
    <property type="term" value="F:methyltransferase activity"/>
    <property type="evidence" value="ECO:0007669"/>
    <property type="project" value="UniProtKB-KW"/>
</dbReference>
<dbReference type="Gene3D" id="3.40.50.12710">
    <property type="match status" value="1"/>
</dbReference>
<feature type="region of interest" description="Disordered" evidence="3">
    <location>
        <begin position="240"/>
        <end position="275"/>
    </location>
</feature>
<evidence type="ECO:0000256" key="2">
    <source>
        <dbReference type="ARBA" id="ARBA00022679"/>
    </source>
</evidence>
<dbReference type="GO" id="GO:0032259">
    <property type="term" value="P:methylation"/>
    <property type="evidence" value="ECO:0007669"/>
    <property type="project" value="UniProtKB-KW"/>
</dbReference>
<reference evidence="4 5" key="1">
    <citation type="submission" date="2023-08" db="EMBL/GenBank/DDBJ databases">
        <title>Genome sequence of Thermaerobacter compostii strain Ins1, a spore-forming filamentous bacterium isolated from a deep geothermal reservoir.</title>
        <authorList>
            <person name="Bregnard D."/>
            <person name="Gonzalez D."/>
            <person name="Junier P."/>
        </authorList>
    </citation>
    <scope>NUCLEOTIDE SEQUENCE [LARGE SCALE GENOMIC DNA]</scope>
    <source>
        <strain evidence="4 5">Ins1</strain>
    </source>
</reference>
<evidence type="ECO:0000313" key="4">
    <source>
        <dbReference type="EMBL" id="WPD18675.1"/>
    </source>
</evidence>
<keyword evidence="1 4" id="KW-0489">Methyltransferase</keyword>
<dbReference type="PANTHER" id="PTHR12049:SF7">
    <property type="entry name" value="PROTEIN ARGININE METHYLTRANSFERASE NDUFAF7, MITOCHONDRIAL"/>
    <property type="match status" value="1"/>
</dbReference>
<keyword evidence="2 4" id="KW-0808">Transferase</keyword>
<dbReference type="InterPro" id="IPR003788">
    <property type="entry name" value="NDUFAF7"/>
</dbReference>
<proteinExistence type="predicted"/>
<dbReference type="InterPro" id="IPR038375">
    <property type="entry name" value="NDUFAF7_sf"/>
</dbReference>
<dbReference type="EMBL" id="CP132508">
    <property type="protein sequence ID" value="WPD18675.1"/>
    <property type="molecule type" value="Genomic_DNA"/>
</dbReference>
<dbReference type="SUPFAM" id="SSF53335">
    <property type="entry name" value="S-adenosyl-L-methionine-dependent methyltransferases"/>
    <property type="match status" value="3"/>
</dbReference>